<name>A0A2H3D024_ARMGA</name>
<accession>A0A2H3D024</accession>
<evidence type="ECO:0000313" key="1">
    <source>
        <dbReference type="EMBL" id="PBK88611.1"/>
    </source>
</evidence>
<evidence type="ECO:0000313" key="2">
    <source>
        <dbReference type="Proteomes" id="UP000217790"/>
    </source>
</evidence>
<dbReference type="STRING" id="47427.A0A2H3D024"/>
<proteinExistence type="predicted"/>
<sequence length="166" mass="18162">MGHTDIDGQISTCSSFKTLWQAETKGETGLHASGVAMCMCARYKMVCPTGVGDLQKGKQYVLLWLSMIPVLTPVYSYAKMDYVIMSGTSSLGLQNLFVLYDIACQWNINFKKWMAELPSHLHLHGGVGLSCGVPKLHAKAHKLVCQCEYAIGIQDGTGWTDGEGIK</sequence>
<dbReference type="EMBL" id="KZ293672">
    <property type="protein sequence ID" value="PBK88611.1"/>
    <property type="molecule type" value="Genomic_DNA"/>
</dbReference>
<dbReference type="OrthoDB" id="3257768at2759"/>
<dbReference type="OMA" id="IMNCIAL"/>
<reference evidence="2" key="1">
    <citation type="journal article" date="2017" name="Nat. Ecol. Evol.">
        <title>Genome expansion and lineage-specific genetic innovations in the forest pathogenic fungi Armillaria.</title>
        <authorList>
            <person name="Sipos G."/>
            <person name="Prasanna A.N."/>
            <person name="Walter M.C."/>
            <person name="O'Connor E."/>
            <person name="Balint B."/>
            <person name="Krizsan K."/>
            <person name="Kiss B."/>
            <person name="Hess J."/>
            <person name="Varga T."/>
            <person name="Slot J."/>
            <person name="Riley R."/>
            <person name="Boka B."/>
            <person name="Rigling D."/>
            <person name="Barry K."/>
            <person name="Lee J."/>
            <person name="Mihaltcheva S."/>
            <person name="LaButti K."/>
            <person name="Lipzen A."/>
            <person name="Waldron R."/>
            <person name="Moloney N.M."/>
            <person name="Sperisen C."/>
            <person name="Kredics L."/>
            <person name="Vagvoelgyi C."/>
            <person name="Patrignani A."/>
            <person name="Fitzpatrick D."/>
            <person name="Nagy I."/>
            <person name="Doyle S."/>
            <person name="Anderson J.B."/>
            <person name="Grigoriev I.V."/>
            <person name="Gueldener U."/>
            <person name="Muensterkoetter M."/>
            <person name="Nagy L.G."/>
        </authorList>
    </citation>
    <scope>NUCLEOTIDE SEQUENCE [LARGE SCALE GENOMIC DNA]</scope>
    <source>
        <strain evidence="2">Ar21-2</strain>
    </source>
</reference>
<organism evidence="1 2">
    <name type="scientific">Armillaria gallica</name>
    <name type="common">Bulbous honey fungus</name>
    <name type="synonym">Armillaria bulbosa</name>
    <dbReference type="NCBI Taxonomy" id="47427"/>
    <lineage>
        <taxon>Eukaryota</taxon>
        <taxon>Fungi</taxon>
        <taxon>Dikarya</taxon>
        <taxon>Basidiomycota</taxon>
        <taxon>Agaricomycotina</taxon>
        <taxon>Agaricomycetes</taxon>
        <taxon>Agaricomycetidae</taxon>
        <taxon>Agaricales</taxon>
        <taxon>Marasmiineae</taxon>
        <taxon>Physalacriaceae</taxon>
        <taxon>Armillaria</taxon>
    </lineage>
</organism>
<dbReference type="InterPro" id="IPR040521">
    <property type="entry name" value="KDZ"/>
</dbReference>
<dbReference type="Proteomes" id="UP000217790">
    <property type="component" value="Unassembled WGS sequence"/>
</dbReference>
<dbReference type="InParanoid" id="A0A2H3D024"/>
<gene>
    <name evidence="1" type="ORF">ARMGADRAFT_937201</name>
</gene>
<keyword evidence="2" id="KW-1185">Reference proteome</keyword>
<protein>
    <submittedName>
        <fullName evidence="1">Uncharacterized protein</fullName>
    </submittedName>
</protein>
<dbReference type="AlphaFoldDB" id="A0A2H3D024"/>
<dbReference type="Pfam" id="PF18758">
    <property type="entry name" value="KDZ"/>
    <property type="match status" value="2"/>
</dbReference>